<dbReference type="PANTHER" id="PTHR34989">
    <property type="entry name" value="PROTEIN HDED"/>
    <property type="match status" value="1"/>
</dbReference>
<dbReference type="RefSeq" id="WP_083015507.1">
    <property type="nucleotide sequence ID" value="NZ_CP010271.1"/>
</dbReference>
<sequence length="202" mass="21507">MTDTGTAVEPEDSPIKRFAKNAWLYVLGLGIVAIATGAIVLAWPGQTLLVLGVFFGIYLLLSGLVEIVLAFAPHLRGWTRFISVITGILSIVLGVICLRDQLESVLLLAVWIGAGWIITGIGRVVAGFATRAPGSGWSVLLGVVLALGGIVLIVYPADSIATLALVSGIWLIAIGIAQVIDAFQLKRRTGQLRDFIESRFEN</sequence>
<dbReference type="EMBL" id="MVII01000012">
    <property type="protein sequence ID" value="ORB58148.1"/>
    <property type="molecule type" value="Genomic_DNA"/>
</dbReference>
<evidence type="ECO:0000256" key="1">
    <source>
        <dbReference type="SAM" id="Phobius"/>
    </source>
</evidence>
<feature type="transmembrane region" description="Helical" evidence="1">
    <location>
        <begin position="104"/>
        <end position="125"/>
    </location>
</feature>
<feature type="transmembrane region" description="Helical" evidence="1">
    <location>
        <begin position="137"/>
        <end position="157"/>
    </location>
</feature>
<evidence type="ECO:0008006" key="4">
    <source>
        <dbReference type="Google" id="ProtNLM"/>
    </source>
</evidence>
<proteinExistence type="predicted"/>
<dbReference type="PANTHER" id="PTHR34989:SF1">
    <property type="entry name" value="PROTEIN HDED"/>
    <property type="match status" value="1"/>
</dbReference>
<feature type="transmembrane region" description="Helical" evidence="1">
    <location>
        <begin position="78"/>
        <end position="98"/>
    </location>
</feature>
<dbReference type="STRING" id="1578165.BKG68_04735"/>
<dbReference type="GO" id="GO:0005886">
    <property type="term" value="C:plasma membrane"/>
    <property type="evidence" value="ECO:0007669"/>
    <property type="project" value="TreeGrafter"/>
</dbReference>
<evidence type="ECO:0000313" key="2">
    <source>
        <dbReference type="EMBL" id="ORB58148.1"/>
    </source>
</evidence>
<dbReference type="InterPro" id="IPR005325">
    <property type="entry name" value="DUF308_memb"/>
</dbReference>
<dbReference type="Proteomes" id="UP000192434">
    <property type="component" value="Unassembled WGS sequence"/>
</dbReference>
<accession>A0A1S4VV74</accession>
<feature type="transmembrane region" description="Helical" evidence="1">
    <location>
        <begin position="163"/>
        <end position="183"/>
    </location>
</feature>
<feature type="transmembrane region" description="Helical" evidence="1">
    <location>
        <begin position="49"/>
        <end position="71"/>
    </location>
</feature>
<dbReference type="OrthoDB" id="3577181at2"/>
<dbReference type="KEGG" id="msao:MYCSP_15425"/>
<organism evidence="2 3">
    <name type="scientific">Mycobacteroides saopaulense</name>
    <dbReference type="NCBI Taxonomy" id="1578165"/>
    <lineage>
        <taxon>Bacteria</taxon>
        <taxon>Bacillati</taxon>
        <taxon>Actinomycetota</taxon>
        <taxon>Actinomycetes</taxon>
        <taxon>Mycobacteriales</taxon>
        <taxon>Mycobacteriaceae</taxon>
        <taxon>Mycobacteroides</taxon>
    </lineage>
</organism>
<dbReference type="Pfam" id="PF03729">
    <property type="entry name" value="DUF308"/>
    <property type="match status" value="2"/>
</dbReference>
<comment type="caution">
    <text evidence="2">The sequence shown here is derived from an EMBL/GenBank/DDBJ whole genome shotgun (WGS) entry which is preliminary data.</text>
</comment>
<reference evidence="2 3" key="1">
    <citation type="submission" date="2016-12" db="EMBL/GenBank/DDBJ databases">
        <title>The new phylogeny of genus Mycobacterium.</title>
        <authorList>
            <person name="Tortoli E."/>
            <person name="Trovato A."/>
            <person name="Cirillo D.M."/>
        </authorList>
    </citation>
    <scope>NUCLEOTIDE SEQUENCE [LARGE SCALE GENOMIC DNA]</scope>
    <source>
        <strain evidence="2 3">CCUG 66554</strain>
    </source>
</reference>
<evidence type="ECO:0000313" key="3">
    <source>
        <dbReference type="Proteomes" id="UP000192434"/>
    </source>
</evidence>
<dbReference type="InterPro" id="IPR052712">
    <property type="entry name" value="Acid_resist_chaperone_HdeD"/>
</dbReference>
<keyword evidence="1" id="KW-0812">Transmembrane</keyword>
<keyword evidence="1" id="KW-1133">Transmembrane helix</keyword>
<dbReference type="AlphaFoldDB" id="A0A1S4VV74"/>
<keyword evidence="1" id="KW-0472">Membrane</keyword>
<protein>
    <recommendedName>
        <fullName evidence="4">HdeD family acid-resistance protein</fullName>
    </recommendedName>
</protein>
<name>A0A1S4VV74_9MYCO</name>
<feature type="transmembrane region" description="Helical" evidence="1">
    <location>
        <begin position="22"/>
        <end position="43"/>
    </location>
</feature>
<gene>
    <name evidence="2" type="ORF">BST43_11030</name>
</gene>